<evidence type="ECO:0000256" key="1">
    <source>
        <dbReference type="ARBA" id="ARBA00004651"/>
    </source>
</evidence>
<keyword evidence="3" id="KW-1003">Cell membrane</keyword>
<sequence length="335" mass="36086">MTLQTSQLESLEPTPVESDESSTKAVAGLSPSRLALRRFRRDRLSMVAFVVVASYVVLALLAPILVKIGFIDPFKFHQNLLDANLGGIPKGKFGGVSGSHLLGVEPGTGRDVLARMWYGVTFSLTIALAATLVSSVLGVVLGIIAGFRGGLIDATIGRVIDLTLSFPQTLMLLALSTVFVLAIQNALNVNVNLANGIYEVLVLGLFGWPTVARLIRGQVLSIREREFIDAAVLLGASQRRIYFKEILPNLWAPILVSFTLTMPAYVSTEAALSFLNVGIKPPTPTLGNILDGSINYAQSDFLFFFFPALLIAIIVVSFNLLGDGIRDALDPKSDR</sequence>
<reference evidence="10 11" key="1">
    <citation type="submission" date="2018-10" db="EMBL/GenBank/DDBJ databases">
        <title>Marmoricola sp. 4Q3S-7 whole genome shotgun sequence.</title>
        <authorList>
            <person name="Li F."/>
        </authorList>
    </citation>
    <scope>NUCLEOTIDE SEQUENCE [LARGE SCALE GENOMIC DNA]</scope>
    <source>
        <strain evidence="10 11">4Q3S-7</strain>
    </source>
</reference>
<feature type="transmembrane region" description="Helical" evidence="7">
    <location>
        <begin position="246"/>
        <end position="266"/>
    </location>
</feature>
<dbReference type="InterPro" id="IPR035906">
    <property type="entry name" value="MetI-like_sf"/>
</dbReference>
<evidence type="ECO:0000313" key="10">
    <source>
        <dbReference type="EMBL" id="RLV50252.1"/>
    </source>
</evidence>
<evidence type="ECO:0000256" key="7">
    <source>
        <dbReference type="RuleBase" id="RU363032"/>
    </source>
</evidence>
<feature type="region of interest" description="Disordered" evidence="8">
    <location>
        <begin position="1"/>
        <end position="24"/>
    </location>
</feature>
<evidence type="ECO:0000256" key="3">
    <source>
        <dbReference type="ARBA" id="ARBA00022475"/>
    </source>
</evidence>
<evidence type="ECO:0000256" key="4">
    <source>
        <dbReference type="ARBA" id="ARBA00022692"/>
    </source>
</evidence>
<dbReference type="Pfam" id="PF00528">
    <property type="entry name" value="BPD_transp_1"/>
    <property type="match status" value="1"/>
</dbReference>
<keyword evidence="2 7" id="KW-0813">Transport</keyword>
<evidence type="ECO:0000313" key="11">
    <source>
        <dbReference type="Proteomes" id="UP000281708"/>
    </source>
</evidence>
<comment type="caution">
    <text evidence="10">The sequence shown here is derived from an EMBL/GenBank/DDBJ whole genome shotgun (WGS) entry which is preliminary data.</text>
</comment>
<feature type="transmembrane region" description="Helical" evidence="7">
    <location>
        <begin position="116"/>
        <end position="147"/>
    </location>
</feature>
<dbReference type="EMBL" id="RDBE01000005">
    <property type="protein sequence ID" value="RLV50252.1"/>
    <property type="molecule type" value="Genomic_DNA"/>
</dbReference>
<dbReference type="PANTHER" id="PTHR43386">
    <property type="entry name" value="OLIGOPEPTIDE TRANSPORT SYSTEM PERMEASE PROTEIN APPC"/>
    <property type="match status" value="1"/>
</dbReference>
<dbReference type="CDD" id="cd06261">
    <property type="entry name" value="TM_PBP2"/>
    <property type="match status" value="1"/>
</dbReference>
<keyword evidence="11" id="KW-1185">Reference proteome</keyword>
<keyword evidence="6 7" id="KW-0472">Membrane</keyword>
<dbReference type="PROSITE" id="PS50928">
    <property type="entry name" value="ABC_TM1"/>
    <property type="match status" value="1"/>
</dbReference>
<comment type="subcellular location">
    <subcellularLocation>
        <location evidence="1 7">Cell membrane</location>
        <topology evidence="1 7">Multi-pass membrane protein</topology>
    </subcellularLocation>
</comment>
<dbReference type="RefSeq" id="WP_121805171.1">
    <property type="nucleotide sequence ID" value="NZ_RDBE01000005.1"/>
</dbReference>
<dbReference type="Proteomes" id="UP000281708">
    <property type="component" value="Unassembled WGS sequence"/>
</dbReference>
<dbReference type="GO" id="GO:0005886">
    <property type="term" value="C:plasma membrane"/>
    <property type="evidence" value="ECO:0007669"/>
    <property type="project" value="UniProtKB-SubCell"/>
</dbReference>
<evidence type="ECO:0000256" key="8">
    <source>
        <dbReference type="SAM" id="MobiDB-lite"/>
    </source>
</evidence>
<feature type="transmembrane region" description="Helical" evidence="7">
    <location>
        <begin position="301"/>
        <end position="322"/>
    </location>
</feature>
<proteinExistence type="inferred from homology"/>
<name>A0A3L8P5D1_9ACTN</name>
<dbReference type="AlphaFoldDB" id="A0A3L8P5D1"/>
<feature type="transmembrane region" description="Helical" evidence="7">
    <location>
        <begin position="44"/>
        <end position="66"/>
    </location>
</feature>
<dbReference type="Gene3D" id="1.10.3720.10">
    <property type="entry name" value="MetI-like"/>
    <property type="match status" value="1"/>
</dbReference>
<protein>
    <submittedName>
        <fullName evidence="10">ABC transporter permease</fullName>
    </submittedName>
</protein>
<evidence type="ECO:0000256" key="5">
    <source>
        <dbReference type="ARBA" id="ARBA00022989"/>
    </source>
</evidence>
<dbReference type="InterPro" id="IPR050366">
    <property type="entry name" value="BP-dependent_transpt_permease"/>
</dbReference>
<dbReference type="InterPro" id="IPR025966">
    <property type="entry name" value="OppC_N"/>
</dbReference>
<dbReference type="PANTHER" id="PTHR43386:SF1">
    <property type="entry name" value="D,D-DIPEPTIDE TRANSPORT SYSTEM PERMEASE PROTEIN DDPC-RELATED"/>
    <property type="match status" value="1"/>
</dbReference>
<keyword evidence="4 7" id="KW-0812">Transmembrane</keyword>
<evidence type="ECO:0000256" key="2">
    <source>
        <dbReference type="ARBA" id="ARBA00022448"/>
    </source>
</evidence>
<feature type="transmembrane region" description="Helical" evidence="7">
    <location>
        <begin position="159"/>
        <end position="184"/>
    </location>
</feature>
<keyword evidence="5 7" id="KW-1133">Transmembrane helix</keyword>
<dbReference type="SUPFAM" id="SSF161098">
    <property type="entry name" value="MetI-like"/>
    <property type="match status" value="1"/>
</dbReference>
<feature type="domain" description="ABC transmembrane type-1" evidence="9">
    <location>
        <begin position="120"/>
        <end position="322"/>
    </location>
</feature>
<dbReference type="GO" id="GO:0055085">
    <property type="term" value="P:transmembrane transport"/>
    <property type="evidence" value="ECO:0007669"/>
    <property type="project" value="InterPro"/>
</dbReference>
<organism evidence="10 11">
    <name type="scientific">Nocardioides mangrovicus</name>
    <dbReference type="NCBI Taxonomy" id="2478913"/>
    <lineage>
        <taxon>Bacteria</taxon>
        <taxon>Bacillati</taxon>
        <taxon>Actinomycetota</taxon>
        <taxon>Actinomycetes</taxon>
        <taxon>Propionibacteriales</taxon>
        <taxon>Nocardioidaceae</taxon>
        <taxon>Nocardioides</taxon>
    </lineage>
</organism>
<dbReference type="OrthoDB" id="8906042at2"/>
<dbReference type="Pfam" id="PF12911">
    <property type="entry name" value="OppC_N"/>
    <property type="match status" value="1"/>
</dbReference>
<evidence type="ECO:0000256" key="6">
    <source>
        <dbReference type="ARBA" id="ARBA00023136"/>
    </source>
</evidence>
<evidence type="ECO:0000259" key="9">
    <source>
        <dbReference type="PROSITE" id="PS50928"/>
    </source>
</evidence>
<accession>A0A3L8P5D1</accession>
<feature type="transmembrane region" description="Helical" evidence="7">
    <location>
        <begin position="196"/>
        <end position="215"/>
    </location>
</feature>
<comment type="similarity">
    <text evidence="7">Belongs to the binding-protein-dependent transport system permease family.</text>
</comment>
<dbReference type="InterPro" id="IPR000515">
    <property type="entry name" value="MetI-like"/>
</dbReference>
<gene>
    <name evidence="10" type="ORF">D9V37_05570</name>
</gene>